<gene>
    <name evidence="2" type="primary">glpQ</name>
    <name evidence="2" type="ORF">Atai01_31970</name>
</gene>
<evidence type="ECO:0000259" key="1">
    <source>
        <dbReference type="PROSITE" id="PS51704"/>
    </source>
</evidence>
<dbReference type="AlphaFoldDB" id="A0A9W6VCV1"/>
<keyword evidence="3" id="KW-1185">Reference proteome</keyword>
<name>A0A9W6VCV1_9PSEU</name>
<dbReference type="PROSITE" id="PS51704">
    <property type="entry name" value="GP_PDE"/>
    <property type="match status" value="1"/>
</dbReference>
<comment type="caution">
    <text evidence="2">The sequence shown here is derived from an EMBL/GenBank/DDBJ whole genome shotgun (WGS) entry which is preliminary data.</text>
</comment>
<dbReference type="PANTHER" id="PTHR43805:SF1">
    <property type="entry name" value="GP-PDE DOMAIN-CONTAINING PROTEIN"/>
    <property type="match status" value="1"/>
</dbReference>
<proteinExistence type="predicted"/>
<sequence>MSTPMTHTERVQIIHPYLTGTHPRAFAHRGWHLDDLHDMENSLSSFRRAAAEGYSYIETDVHATVDGVVVVHHDMRLDRTTDGRGPIARQPWSAVRRAKIGGREPVSRLEDVLEELPDVKFNVDIKSSDAVEPFVRVIERFGAYERVAAAAFSDARLARLRRLAGPKLITAMGPRSVATLWANGCWPWLGLGFSGRGAMAQVPVRQGVLRVVDRAFLQAAARAGIEVHAWTINDQNHMRALLDLGVHGIVTDRPDLLRALLIERGAWPPG</sequence>
<evidence type="ECO:0000313" key="3">
    <source>
        <dbReference type="Proteomes" id="UP001165136"/>
    </source>
</evidence>
<dbReference type="Gene3D" id="3.20.20.190">
    <property type="entry name" value="Phosphatidylinositol (PI) phosphodiesterase"/>
    <property type="match status" value="1"/>
</dbReference>
<protein>
    <submittedName>
        <fullName evidence="2">Glycerophosphoryl diester phosphodiesterase</fullName>
    </submittedName>
</protein>
<reference evidence="2" key="1">
    <citation type="submission" date="2023-03" db="EMBL/GenBank/DDBJ databases">
        <title>Amycolatopsis taiwanensis NBRC 103393.</title>
        <authorList>
            <person name="Ichikawa N."/>
            <person name="Sato H."/>
            <person name="Tonouchi N."/>
        </authorList>
    </citation>
    <scope>NUCLEOTIDE SEQUENCE</scope>
    <source>
        <strain evidence="2">NBRC 103393</strain>
    </source>
</reference>
<evidence type="ECO:0000313" key="2">
    <source>
        <dbReference type="EMBL" id="GLY66578.1"/>
    </source>
</evidence>
<dbReference type="Pfam" id="PF03009">
    <property type="entry name" value="GDPD"/>
    <property type="match status" value="1"/>
</dbReference>
<dbReference type="PANTHER" id="PTHR43805">
    <property type="entry name" value="GLYCEROPHOSPHORYL DIESTER PHOSPHODIESTERASE"/>
    <property type="match status" value="1"/>
</dbReference>
<dbReference type="Proteomes" id="UP001165136">
    <property type="component" value="Unassembled WGS sequence"/>
</dbReference>
<dbReference type="InterPro" id="IPR030395">
    <property type="entry name" value="GP_PDE_dom"/>
</dbReference>
<organism evidence="2 3">
    <name type="scientific">Amycolatopsis taiwanensis</name>
    <dbReference type="NCBI Taxonomy" id="342230"/>
    <lineage>
        <taxon>Bacteria</taxon>
        <taxon>Bacillati</taxon>
        <taxon>Actinomycetota</taxon>
        <taxon>Actinomycetes</taxon>
        <taxon>Pseudonocardiales</taxon>
        <taxon>Pseudonocardiaceae</taxon>
        <taxon>Amycolatopsis</taxon>
    </lineage>
</organism>
<dbReference type="InterPro" id="IPR017946">
    <property type="entry name" value="PLC-like_Pdiesterase_TIM-brl"/>
</dbReference>
<dbReference type="RefSeq" id="WP_432705782.1">
    <property type="nucleotide sequence ID" value="NZ_BSTI01000006.1"/>
</dbReference>
<dbReference type="EMBL" id="BSTI01000006">
    <property type="protein sequence ID" value="GLY66578.1"/>
    <property type="molecule type" value="Genomic_DNA"/>
</dbReference>
<accession>A0A9W6VCV1</accession>
<feature type="domain" description="GP-PDE" evidence="1">
    <location>
        <begin position="23"/>
        <end position="261"/>
    </location>
</feature>
<dbReference type="SUPFAM" id="SSF51695">
    <property type="entry name" value="PLC-like phosphodiesterases"/>
    <property type="match status" value="1"/>
</dbReference>
<dbReference type="GO" id="GO:0006629">
    <property type="term" value="P:lipid metabolic process"/>
    <property type="evidence" value="ECO:0007669"/>
    <property type="project" value="InterPro"/>
</dbReference>
<dbReference type="GO" id="GO:0008081">
    <property type="term" value="F:phosphoric diester hydrolase activity"/>
    <property type="evidence" value="ECO:0007669"/>
    <property type="project" value="InterPro"/>
</dbReference>